<dbReference type="Pfam" id="PF13473">
    <property type="entry name" value="Cupredoxin_1"/>
    <property type="match status" value="1"/>
</dbReference>
<sequence length="404" mass="44287">MNRRIISVGAAALVLPAALAGCVANDDGASSGTDAAGSGDPIAVEIDDTTCDVAVSEANSGQVKFTLNNKGPAKNEFEVLAEDKLRIVGELENLGPGTTRDFTVLLEPGTYYTACKKNMVGSLVDAREFTVTGDAVELAADDQAAIDEGVKQYEAYIRDQSGQLLEATKNFAEAYKAGDDDAARAQYAPARMFYERIEPTAEAFGDIDPALDEREADYQEADDTADREWTGWHVIEKDLWQPKPEDNDGKAYQPFSQADREKYADKLVADTQELYDLVYADDFEVNIDDISNGAISLLEEVATTKITGEEEHFSHTDLWDFQANLEGAEVAFGNVEALAKKKDPELTEQINQRIGDLKDELAKYKEGDGYVYYDTLNDQQTRELADKVDALRVPLAKLTEAILS</sequence>
<dbReference type="InterPro" id="IPR034981">
    <property type="entry name" value="Imelysin-like_EfeO/Algp7"/>
</dbReference>
<dbReference type="STRING" id="1437875.CFRA_02370"/>
<dbReference type="InterPro" id="IPR018976">
    <property type="entry name" value="Imelysin-like"/>
</dbReference>
<dbReference type="GO" id="GO:0042597">
    <property type="term" value="C:periplasmic space"/>
    <property type="evidence" value="ECO:0007669"/>
    <property type="project" value="UniProtKB-SubCell"/>
</dbReference>
<accession>A0A1L7CR57</accession>
<reference evidence="7 8" key="1">
    <citation type="submission" date="2014-08" db="EMBL/GenBank/DDBJ databases">
        <title>Complete genome sequence of Corynebacterium frankenforstense ST18(T) (=DSM 45800(T)), isolated from raw cow milk.</title>
        <authorList>
            <person name="Ruckert C."/>
            <person name="Albersmeier A."/>
            <person name="Winkler A."/>
            <person name="Lipski A."/>
            <person name="Kalinowski J."/>
        </authorList>
    </citation>
    <scope>NUCLEOTIDE SEQUENCE [LARGE SCALE GENOMIC DNA]</scope>
    <source>
        <strain evidence="7 8">ST18</strain>
    </source>
</reference>
<evidence type="ECO:0000313" key="7">
    <source>
        <dbReference type="EMBL" id="APT88308.1"/>
    </source>
</evidence>
<feature type="domain" description="EfeO-type cupredoxin-like" evidence="6">
    <location>
        <begin position="33"/>
        <end position="120"/>
    </location>
</feature>
<dbReference type="PANTHER" id="PTHR39192">
    <property type="entry name" value="IRON UPTAKE SYSTEM COMPONENT EFEO"/>
    <property type="match status" value="1"/>
</dbReference>
<dbReference type="InterPro" id="IPR038352">
    <property type="entry name" value="Imelysin_sf"/>
</dbReference>
<gene>
    <name evidence="7" type="ORF">CFRA_02370</name>
</gene>
<dbReference type="Gene3D" id="2.60.40.420">
    <property type="entry name" value="Cupredoxins - blue copper proteins"/>
    <property type="match status" value="1"/>
</dbReference>
<evidence type="ECO:0000259" key="5">
    <source>
        <dbReference type="Pfam" id="PF09375"/>
    </source>
</evidence>
<feature type="signal peptide" evidence="4">
    <location>
        <begin position="1"/>
        <end position="20"/>
    </location>
</feature>
<organism evidence="7 8">
    <name type="scientific">Corynebacterium frankenforstense DSM 45800</name>
    <dbReference type="NCBI Taxonomy" id="1437875"/>
    <lineage>
        <taxon>Bacteria</taxon>
        <taxon>Bacillati</taxon>
        <taxon>Actinomycetota</taxon>
        <taxon>Actinomycetes</taxon>
        <taxon>Mycobacteriales</taxon>
        <taxon>Corynebacteriaceae</taxon>
        <taxon>Corynebacterium</taxon>
    </lineage>
</organism>
<proteinExistence type="inferred from homology"/>
<evidence type="ECO:0000256" key="2">
    <source>
        <dbReference type="ARBA" id="ARBA00005989"/>
    </source>
</evidence>
<dbReference type="Gene3D" id="1.20.1420.20">
    <property type="entry name" value="M75 peptidase, HXXE motif"/>
    <property type="match status" value="1"/>
</dbReference>
<dbReference type="RefSeq" id="WP_075663283.1">
    <property type="nucleotide sequence ID" value="NZ_CP009247.1"/>
</dbReference>
<dbReference type="NCBIfam" id="NF041757">
    <property type="entry name" value="EfeO"/>
    <property type="match status" value="1"/>
</dbReference>
<comment type="subcellular location">
    <subcellularLocation>
        <location evidence="1">Periplasm</location>
    </subcellularLocation>
</comment>
<evidence type="ECO:0000256" key="3">
    <source>
        <dbReference type="ARBA" id="ARBA00022729"/>
    </source>
</evidence>
<dbReference type="PROSITE" id="PS51257">
    <property type="entry name" value="PROKAR_LIPOPROTEIN"/>
    <property type="match status" value="1"/>
</dbReference>
<dbReference type="EMBL" id="CP009247">
    <property type="protein sequence ID" value="APT88308.1"/>
    <property type="molecule type" value="Genomic_DNA"/>
</dbReference>
<keyword evidence="8" id="KW-1185">Reference proteome</keyword>
<protein>
    <submittedName>
        <fullName evidence="7">PbrT family lead (Pb2+) uptake porter</fullName>
    </submittedName>
</protein>
<dbReference type="CDD" id="cd14656">
    <property type="entry name" value="Imelysin-like_EfeO"/>
    <property type="match status" value="1"/>
</dbReference>
<feature type="domain" description="Imelysin-like" evidence="5">
    <location>
        <begin position="150"/>
        <end position="397"/>
    </location>
</feature>
<evidence type="ECO:0000313" key="8">
    <source>
        <dbReference type="Proteomes" id="UP000185434"/>
    </source>
</evidence>
<evidence type="ECO:0000256" key="4">
    <source>
        <dbReference type="SAM" id="SignalP"/>
    </source>
</evidence>
<dbReference type="AlphaFoldDB" id="A0A1L7CR57"/>
<dbReference type="InterPro" id="IPR008972">
    <property type="entry name" value="Cupredoxin"/>
</dbReference>
<dbReference type="InterPro" id="IPR053377">
    <property type="entry name" value="Iron_uptake_EfeM/EfeO"/>
</dbReference>
<dbReference type="KEGG" id="cfk:CFRA_02370"/>
<feature type="chain" id="PRO_5039258490" evidence="4">
    <location>
        <begin position="21"/>
        <end position="404"/>
    </location>
</feature>
<dbReference type="OrthoDB" id="7348379at2"/>
<name>A0A1L7CR57_9CORY</name>
<evidence type="ECO:0000256" key="1">
    <source>
        <dbReference type="ARBA" id="ARBA00004418"/>
    </source>
</evidence>
<dbReference type="InterPro" id="IPR028096">
    <property type="entry name" value="EfeO_Cupredoxin"/>
</dbReference>
<evidence type="ECO:0000259" key="6">
    <source>
        <dbReference type="Pfam" id="PF13473"/>
    </source>
</evidence>
<keyword evidence="3 4" id="KW-0732">Signal</keyword>
<dbReference type="Proteomes" id="UP000185434">
    <property type="component" value="Chromosome"/>
</dbReference>
<dbReference type="Pfam" id="PF09375">
    <property type="entry name" value="Peptidase_M75"/>
    <property type="match status" value="1"/>
</dbReference>
<dbReference type="InterPro" id="IPR050894">
    <property type="entry name" value="EfeM/EfeO_iron_uptake"/>
</dbReference>
<dbReference type="PANTHER" id="PTHR39192:SF1">
    <property type="entry name" value="IRON UPTAKE SYSTEM COMPONENT EFEO"/>
    <property type="match status" value="1"/>
</dbReference>
<comment type="similarity">
    <text evidence="2">Belongs to the EfeM/EfeO family.</text>
</comment>